<dbReference type="Proteomes" id="UP001454036">
    <property type="component" value="Unassembled WGS sequence"/>
</dbReference>
<evidence type="ECO:0000256" key="1">
    <source>
        <dbReference type="SAM" id="MobiDB-lite"/>
    </source>
</evidence>
<comment type="caution">
    <text evidence="2">The sequence shown here is derived from an EMBL/GenBank/DDBJ whole genome shotgun (WGS) entry which is preliminary data.</text>
</comment>
<proteinExistence type="predicted"/>
<evidence type="ECO:0008006" key="4">
    <source>
        <dbReference type="Google" id="ProtNLM"/>
    </source>
</evidence>
<gene>
    <name evidence="2" type="ORF">LIER_10919</name>
</gene>
<dbReference type="PANTHER" id="PTHR46890:SF48">
    <property type="entry name" value="RNA-DIRECTED DNA POLYMERASE"/>
    <property type="match status" value="1"/>
</dbReference>
<sequence>MLEDVRLLSASGSPPQKEGRSVRVELPVMGAMPWVSADVAIKKMNINKPDITEVGKRKVKLLAQAYKNSDNLCPKFKLSGVYGANDMVIRRNLWSSLGEAVLLVDGDPWLIGGDFNAIRGVSETMGGGLPNQVAIDDFNDFIRSIKKMKVKEKICQDLLVAERCFYRDKARATWLDEGDANTAFFHSTLKANNALQAVVTTEEIGNSMLSMKKGKNPGPDGFSVEFFKHSWSIVKCDVVEAVKTFFVTCQMPKALNTRLKVILDKIIGKQQTSFVPGKKNSEGILLMQELVAGYHKKSGTPDVPLSLGIINICFADDMFIVCGATIKTMQIVNASLKEFGVMSGLKPNLDKSTVYVAGIGDSEALGISMGNLPVRYLGIPLMTK</sequence>
<dbReference type="PANTHER" id="PTHR46890">
    <property type="entry name" value="NON-LTR RETROLELEMENT REVERSE TRANSCRIPTASE-LIKE PROTEIN-RELATED"/>
    <property type="match status" value="1"/>
</dbReference>
<dbReference type="AlphaFoldDB" id="A0AAV3PQ53"/>
<evidence type="ECO:0000313" key="3">
    <source>
        <dbReference type="Proteomes" id="UP001454036"/>
    </source>
</evidence>
<accession>A0AAV3PQ53</accession>
<dbReference type="EMBL" id="BAABME010001985">
    <property type="protein sequence ID" value="GAA0152435.1"/>
    <property type="molecule type" value="Genomic_DNA"/>
</dbReference>
<keyword evidence="3" id="KW-1185">Reference proteome</keyword>
<reference evidence="2 3" key="1">
    <citation type="submission" date="2024-01" db="EMBL/GenBank/DDBJ databases">
        <title>The complete chloroplast genome sequence of Lithospermum erythrorhizon: insights into the phylogenetic relationship among Boraginaceae species and the maternal lineages of purple gromwells.</title>
        <authorList>
            <person name="Okada T."/>
            <person name="Watanabe K."/>
        </authorList>
    </citation>
    <scope>NUCLEOTIDE SEQUENCE [LARGE SCALE GENOMIC DNA]</scope>
</reference>
<dbReference type="InterPro" id="IPR036691">
    <property type="entry name" value="Endo/exonu/phosph_ase_sf"/>
</dbReference>
<protein>
    <recommendedName>
        <fullName evidence="4">Reverse transcriptase</fullName>
    </recommendedName>
</protein>
<evidence type="ECO:0000313" key="2">
    <source>
        <dbReference type="EMBL" id="GAA0152435.1"/>
    </source>
</evidence>
<name>A0AAV3PQ53_LITER</name>
<organism evidence="2 3">
    <name type="scientific">Lithospermum erythrorhizon</name>
    <name type="common">Purple gromwell</name>
    <name type="synonym">Lithospermum officinale var. erythrorhizon</name>
    <dbReference type="NCBI Taxonomy" id="34254"/>
    <lineage>
        <taxon>Eukaryota</taxon>
        <taxon>Viridiplantae</taxon>
        <taxon>Streptophyta</taxon>
        <taxon>Embryophyta</taxon>
        <taxon>Tracheophyta</taxon>
        <taxon>Spermatophyta</taxon>
        <taxon>Magnoliopsida</taxon>
        <taxon>eudicotyledons</taxon>
        <taxon>Gunneridae</taxon>
        <taxon>Pentapetalae</taxon>
        <taxon>asterids</taxon>
        <taxon>lamiids</taxon>
        <taxon>Boraginales</taxon>
        <taxon>Boraginaceae</taxon>
        <taxon>Boraginoideae</taxon>
        <taxon>Lithospermeae</taxon>
        <taxon>Lithospermum</taxon>
    </lineage>
</organism>
<feature type="region of interest" description="Disordered" evidence="1">
    <location>
        <begin position="1"/>
        <end position="20"/>
    </location>
</feature>
<dbReference type="SUPFAM" id="SSF56219">
    <property type="entry name" value="DNase I-like"/>
    <property type="match status" value="1"/>
</dbReference>
<dbReference type="InterPro" id="IPR052343">
    <property type="entry name" value="Retrotransposon-Effector_Assoc"/>
</dbReference>